<evidence type="ECO:0000256" key="3">
    <source>
        <dbReference type="ARBA" id="ARBA00022771"/>
    </source>
</evidence>
<evidence type="ECO:0000256" key="2">
    <source>
        <dbReference type="ARBA" id="ARBA00022737"/>
    </source>
</evidence>
<dbReference type="PANTHER" id="PTHR24379:SF121">
    <property type="entry name" value="C2H2-TYPE DOMAIN-CONTAINING PROTEIN"/>
    <property type="match status" value="1"/>
</dbReference>
<feature type="region of interest" description="Disordered" evidence="6">
    <location>
        <begin position="242"/>
        <end position="325"/>
    </location>
</feature>
<feature type="domain" description="C2H2-type" evidence="7">
    <location>
        <begin position="618"/>
        <end position="646"/>
    </location>
</feature>
<evidence type="ECO:0000313" key="8">
    <source>
        <dbReference type="EMBL" id="JAP38613.1"/>
    </source>
</evidence>
<dbReference type="PROSITE" id="PS50157">
    <property type="entry name" value="ZINC_FINGER_C2H2_2"/>
    <property type="match status" value="5"/>
</dbReference>
<feature type="compositionally biased region" description="Basic residues" evidence="6">
    <location>
        <begin position="288"/>
        <end position="298"/>
    </location>
</feature>
<keyword evidence="3 5" id="KW-0863">Zinc-finger</keyword>
<dbReference type="EMBL" id="GEEE01007186">
    <property type="protein sequence ID" value="JAP56039.1"/>
    <property type="molecule type" value="Transcribed_RNA"/>
</dbReference>
<proteinExistence type="predicted"/>
<evidence type="ECO:0000256" key="1">
    <source>
        <dbReference type="ARBA" id="ARBA00022723"/>
    </source>
</evidence>
<evidence type="ECO:0000256" key="4">
    <source>
        <dbReference type="ARBA" id="ARBA00022833"/>
    </source>
</evidence>
<reference evidence="9" key="1">
    <citation type="submission" date="2016-01" db="EMBL/GenBank/DDBJ databases">
        <title>Reference transcriptome for the parasite Schistocephalus solidus: insights into the molecular evolution of parasitism.</title>
        <authorList>
            <person name="Hebert F.O."/>
            <person name="Grambauer S."/>
            <person name="Barber I."/>
            <person name="Landry C.R."/>
            <person name="Aubin-Horth N."/>
        </authorList>
    </citation>
    <scope>NUCLEOTIDE SEQUENCE</scope>
</reference>
<evidence type="ECO:0000256" key="6">
    <source>
        <dbReference type="SAM" id="MobiDB-lite"/>
    </source>
</evidence>
<feature type="compositionally biased region" description="Polar residues" evidence="6">
    <location>
        <begin position="306"/>
        <end position="325"/>
    </location>
</feature>
<dbReference type="SMART" id="SM00355">
    <property type="entry name" value="ZnF_C2H2"/>
    <property type="match status" value="7"/>
</dbReference>
<gene>
    <name evidence="8" type="primary">MYNN</name>
    <name evidence="9" type="ORF">TR167009</name>
</gene>
<dbReference type="PANTHER" id="PTHR24379">
    <property type="entry name" value="KRAB AND ZINC FINGER DOMAIN-CONTAINING"/>
    <property type="match status" value="1"/>
</dbReference>
<feature type="domain" description="C2H2-type" evidence="7">
    <location>
        <begin position="532"/>
        <end position="560"/>
    </location>
</feature>
<name>A0A0X3PWL0_SCHSO</name>
<dbReference type="InterPro" id="IPR013087">
    <property type="entry name" value="Znf_C2H2_type"/>
</dbReference>
<dbReference type="SUPFAM" id="SSF57667">
    <property type="entry name" value="beta-beta-alpha zinc fingers"/>
    <property type="match status" value="4"/>
</dbReference>
<protein>
    <submittedName>
        <fullName evidence="8">Myoneurin</fullName>
    </submittedName>
</protein>
<dbReference type="PROSITE" id="PS00028">
    <property type="entry name" value="ZINC_FINGER_C2H2_1"/>
    <property type="match status" value="6"/>
</dbReference>
<evidence type="ECO:0000259" key="7">
    <source>
        <dbReference type="PROSITE" id="PS50157"/>
    </source>
</evidence>
<dbReference type="Gene3D" id="3.30.160.60">
    <property type="entry name" value="Classic Zinc Finger"/>
    <property type="match status" value="4"/>
</dbReference>
<dbReference type="Pfam" id="PF00096">
    <property type="entry name" value="zf-C2H2"/>
    <property type="match status" value="2"/>
</dbReference>
<dbReference type="InterPro" id="IPR036236">
    <property type="entry name" value="Znf_C2H2_sf"/>
</dbReference>
<dbReference type="AlphaFoldDB" id="A0A0X3PWL0"/>
<dbReference type="GO" id="GO:0008270">
    <property type="term" value="F:zinc ion binding"/>
    <property type="evidence" value="ECO:0007669"/>
    <property type="project" value="UniProtKB-KW"/>
</dbReference>
<accession>A0A0X3PWL0</accession>
<keyword evidence="4" id="KW-0862">Zinc</keyword>
<feature type="domain" description="C2H2-type" evidence="7">
    <location>
        <begin position="503"/>
        <end position="531"/>
    </location>
</feature>
<organism evidence="9">
    <name type="scientific">Schistocephalus solidus</name>
    <name type="common">Tapeworm</name>
    <dbReference type="NCBI Taxonomy" id="70667"/>
    <lineage>
        <taxon>Eukaryota</taxon>
        <taxon>Metazoa</taxon>
        <taxon>Spiralia</taxon>
        <taxon>Lophotrochozoa</taxon>
        <taxon>Platyhelminthes</taxon>
        <taxon>Cestoda</taxon>
        <taxon>Eucestoda</taxon>
        <taxon>Diphyllobothriidea</taxon>
        <taxon>Diphyllobothriidae</taxon>
        <taxon>Schistocephalus</taxon>
    </lineage>
</organism>
<dbReference type="Pfam" id="PF13912">
    <property type="entry name" value="zf-C2H2_6"/>
    <property type="match status" value="1"/>
</dbReference>
<evidence type="ECO:0000313" key="9">
    <source>
        <dbReference type="EMBL" id="JAP56039.1"/>
    </source>
</evidence>
<feature type="domain" description="C2H2-type" evidence="7">
    <location>
        <begin position="560"/>
        <end position="588"/>
    </location>
</feature>
<dbReference type="EMBL" id="GEEE01024612">
    <property type="protein sequence ID" value="JAP38613.1"/>
    <property type="molecule type" value="Transcribed_RNA"/>
</dbReference>
<evidence type="ECO:0000256" key="5">
    <source>
        <dbReference type="PROSITE-ProRule" id="PRU00042"/>
    </source>
</evidence>
<dbReference type="EMBL" id="GEEE01023721">
    <property type="protein sequence ID" value="JAP39504.1"/>
    <property type="molecule type" value="Transcribed_RNA"/>
</dbReference>
<sequence>MILPDEEILFCPEKTEVVDWVLTERSPPNSALAQAANGHSSGIRCFPNVTSQPVPLKPRMKSNITSVVIPTVLKSEPNETSMSMSELRLYKACLSNGVDVSNWPGHEDVCYKEKIENFRLLNRQARARARRKIMPLSKDREVNLGEANQPMDLSIPENTSGTSSTDIIPMNPPIPPVVMANISGWVLPVQTLMVANELQATNRFPPNASCPPILPRTLMDPPAPSSSSTCFLPPHISLPTPLSDRLASSSSSSSVPSERNHLQASTTLPDRPSTDNQPPPPSSSPTAARKRKSTKPMRRLFLNDFGTPQTCYSHTTPSTTSQTVFENKENQLPQPAPGALPTDPHHAANTSGVMATFSFPLQCKPEDTSQMNEAPTETDPSTEDVLEVQTRIKMDPDLFSDYGHYKVVEPSPNRKSIRLKFKKISPSKAEEEPPGCAEATDQEVICKICGEDCVSFRGLRKHIRCQHPKVKEPTICDICGQDCDSLKRLRAHVRLQHPITKVHRCEVCNKEFSQECSLVYHLAFMHSRDSPYECQECHQKFVTDGWLRSHMEREHGSRNFPCTSCKYTFPTRVRLRMHIRRCHQGLKKIKCDHCDKRFATSAGLDLHVKSIHEGLKPYQCQVCLKRFTQPNVLKYHCVRLHAGLLPLILGRPAEEGPSTSS</sequence>
<keyword evidence="1" id="KW-0479">Metal-binding</keyword>
<keyword evidence="2" id="KW-0677">Repeat</keyword>
<feature type="domain" description="C2H2-type" evidence="7">
    <location>
        <begin position="589"/>
        <end position="617"/>
    </location>
</feature>